<accession>A0AAD3HRN1</accession>
<comment type="caution">
    <text evidence="2">The sequence shown here is derived from an EMBL/GenBank/DDBJ whole genome shotgun (WGS) entry which is preliminary data.</text>
</comment>
<organism evidence="2 3">
    <name type="scientific">Astrephomene gubernaculifera</name>
    <dbReference type="NCBI Taxonomy" id="47775"/>
    <lineage>
        <taxon>Eukaryota</taxon>
        <taxon>Viridiplantae</taxon>
        <taxon>Chlorophyta</taxon>
        <taxon>core chlorophytes</taxon>
        <taxon>Chlorophyceae</taxon>
        <taxon>CS clade</taxon>
        <taxon>Chlamydomonadales</taxon>
        <taxon>Astrephomenaceae</taxon>
        <taxon>Astrephomene</taxon>
    </lineage>
</organism>
<feature type="compositionally biased region" description="Low complexity" evidence="1">
    <location>
        <begin position="104"/>
        <end position="139"/>
    </location>
</feature>
<dbReference type="Proteomes" id="UP001054857">
    <property type="component" value="Unassembled WGS sequence"/>
</dbReference>
<protein>
    <submittedName>
        <fullName evidence="2">Uncharacterized protein</fullName>
    </submittedName>
</protein>
<feature type="region of interest" description="Disordered" evidence="1">
    <location>
        <begin position="29"/>
        <end position="50"/>
    </location>
</feature>
<name>A0AAD3HRN1_9CHLO</name>
<proteinExistence type="predicted"/>
<dbReference type="EMBL" id="BMAR01000037">
    <property type="protein sequence ID" value="GFR50332.1"/>
    <property type="molecule type" value="Genomic_DNA"/>
</dbReference>
<feature type="non-terminal residue" evidence="2">
    <location>
        <position position="1"/>
    </location>
</feature>
<sequence>PFSRRLLRLERPAPRLVLSVMQQLRQQQQQQQLRRRYRRGAPGGDVRPLWSEQMPACATGTASGLAKLTTTNAASTAATAITTRPRAQQPPQQLRQAPPPAPKPSAASPQPASPRQHQPQRSELQQHLQQQQRQQQRQIRWPRRRLWSLRGPHPRTFAPPFSPSPSPSPPRPTPAPAPIYPPRGLLAAPQLLAGRALSLLSSRLCCRRGCSEVLTLESLVRLTWGMCVMGMYTPRLFHYCAVRAISCNTAPLESRPALLRCLIELRTMIARQRPSSWRKLRLRRRWRRRLRAAATAGGGGSARWRLTPAEFLAAQPHAWVRQLMRCRTTLEAAAEARGLELEWRTTYQGDRHAVLRLGRRTNCALVLLAPWHLPANGSRAGGASP</sequence>
<dbReference type="AlphaFoldDB" id="A0AAD3HRN1"/>
<evidence type="ECO:0000313" key="2">
    <source>
        <dbReference type="EMBL" id="GFR50332.1"/>
    </source>
</evidence>
<keyword evidence="3" id="KW-1185">Reference proteome</keyword>
<evidence type="ECO:0000256" key="1">
    <source>
        <dbReference type="SAM" id="MobiDB-lite"/>
    </source>
</evidence>
<feature type="compositionally biased region" description="Pro residues" evidence="1">
    <location>
        <begin position="160"/>
        <end position="181"/>
    </location>
</feature>
<feature type="compositionally biased region" description="Low complexity" evidence="1">
    <location>
        <begin position="77"/>
        <end position="96"/>
    </location>
</feature>
<reference evidence="2 3" key="1">
    <citation type="journal article" date="2021" name="Sci. Rep.">
        <title>Genome sequencing of the multicellular alga Astrephomene provides insights into convergent evolution of germ-soma differentiation.</title>
        <authorList>
            <person name="Yamashita S."/>
            <person name="Yamamoto K."/>
            <person name="Matsuzaki R."/>
            <person name="Suzuki S."/>
            <person name="Yamaguchi H."/>
            <person name="Hirooka S."/>
            <person name="Minakuchi Y."/>
            <person name="Miyagishima S."/>
            <person name="Kawachi M."/>
            <person name="Toyoda A."/>
            <person name="Nozaki H."/>
        </authorList>
    </citation>
    <scope>NUCLEOTIDE SEQUENCE [LARGE SCALE GENOMIC DNA]</scope>
    <source>
        <strain evidence="2 3">NIES-4017</strain>
    </source>
</reference>
<evidence type="ECO:0000313" key="3">
    <source>
        <dbReference type="Proteomes" id="UP001054857"/>
    </source>
</evidence>
<gene>
    <name evidence="2" type="ORF">Agub_g12540</name>
</gene>
<feature type="region of interest" description="Disordered" evidence="1">
    <location>
        <begin position="77"/>
        <end position="181"/>
    </location>
</feature>
<feature type="non-terminal residue" evidence="2">
    <location>
        <position position="385"/>
    </location>
</feature>